<feature type="domain" description="ABC3 transporter permease C-terminal" evidence="8">
    <location>
        <begin position="282"/>
        <end position="395"/>
    </location>
</feature>
<evidence type="ECO:0000256" key="5">
    <source>
        <dbReference type="ARBA" id="ARBA00023136"/>
    </source>
</evidence>
<dbReference type="PANTHER" id="PTHR30572:SF4">
    <property type="entry name" value="ABC TRANSPORTER PERMEASE YTRF"/>
    <property type="match status" value="1"/>
</dbReference>
<sequence length="402" mass="44646">MIRQMIELAFRSLSRNKIRTFITMLGIVIGIASVSVMVSYGQGMQKQIESRITSMGVNLLTIFPSRYRSGGVSTAGANRLTYADYETLKKEALTLAGITPLARSSATISTKEESYSTTLSGVSADFPLVRNWSLKWGEFFSEEEEKGSRFVCVLGYTTSTALFGEEVNPVGQQIKIQNSLFNIIGVLQPKGSSGPQDEDDVVFVPYTTYRLRLNQSRYIPQILASSLSKNTIEESIDEITSILRRSHRLRENVSNDFRILNQSEMLETAQTVSSSLTLFLVSIAAISLLVGGIGIMNIMLVSVVERTREIGIRMAVGAREQDILWQFLTESLLLCIMGGILGLIAGIFFSLLLRQLLEWNIVFSWPVFAFSFAVTLLIGIGFGYYPAQKASKLNPIDALRYE</sequence>
<dbReference type="InterPro" id="IPR003838">
    <property type="entry name" value="ABC3_permease_C"/>
</dbReference>
<evidence type="ECO:0000256" key="2">
    <source>
        <dbReference type="ARBA" id="ARBA00022475"/>
    </source>
</evidence>
<comment type="subcellular location">
    <subcellularLocation>
        <location evidence="1">Cell membrane</location>
        <topology evidence="1">Multi-pass membrane protein</topology>
    </subcellularLocation>
</comment>
<keyword evidence="4 7" id="KW-1133">Transmembrane helix</keyword>
<comment type="similarity">
    <text evidence="6">Belongs to the ABC-4 integral membrane protein family.</text>
</comment>
<dbReference type="Proteomes" id="UP001056539">
    <property type="component" value="Chromosome"/>
</dbReference>
<keyword evidence="2" id="KW-1003">Cell membrane</keyword>
<dbReference type="EMBL" id="CP073355">
    <property type="protein sequence ID" value="URA09713.1"/>
    <property type="molecule type" value="Genomic_DNA"/>
</dbReference>
<protein>
    <submittedName>
        <fullName evidence="10">ABC transporter permease</fullName>
    </submittedName>
</protein>
<evidence type="ECO:0000256" key="6">
    <source>
        <dbReference type="ARBA" id="ARBA00038076"/>
    </source>
</evidence>
<dbReference type="InterPro" id="IPR025857">
    <property type="entry name" value="MacB_PCD"/>
</dbReference>
<dbReference type="KEGG" id="taqu:KDW03_09515"/>
<reference evidence="10" key="1">
    <citation type="submission" date="2021-04" db="EMBL/GenBank/DDBJ databases">
        <authorList>
            <person name="Postec A."/>
        </authorList>
    </citation>
    <scope>NUCLEOTIDE SEQUENCE</scope>
    <source>
        <strain evidence="10">F1F22</strain>
    </source>
</reference>
<evidence type="ECO:0000259" key="8">
    <source>
        <dbReference type="Pfam" id="PF02687"/>
    </source>
</evidence>
<dbReference type="AlphaFoldDB" id="A0AAX3BBU4"/>
<dbReference type="PANTHER" id="PTHR30572">
    <property type="entry name" value="MEMBRANE COMPONENT OF TRANSPORTER-RELATED"/>
    <property type="match status" value="1"/>
</dbReference>
<feature type="transmembrane region" description="Helical" evidence="7">
    <location>
        <begin position="365"/>
        <end position="385"/>
    </location>
</feature>
<dbReference type="Pfam" id="PF02687">
    <property type="entry name" value="FtsX"/>
    <property type="match status" value="1"/>
</dbReference>
<organism evidence="10 11">
    <name type="scientific">Thermospira aquatica</name>
    <dbReference type="NCBI Taxonomy" id="2828656"/>
    <lineage>
        <taxon>Bacteria</taxon>
        <taxon>Pseudomonadati</taxon>
        <taxon>Spirochaetota</taxon>
        <taxon>Spirochaetia</taxon>
        <taxon>Brevinematales</taxon>
        <taxon>Thermospiraceae</taxon>
        <taxon>Thermospira</taxon>
    </lineage>
</organism>
<gene>
    <name evidence="10" type="ORF">KDW03_09515</name>
</gene>
<feature type="domain" description="MacB-like periplasmic core" evidence="9">
    <location>
        <begin position="20"/>
        <end position="241"/>
    </location>
</feature>
<proteinExistence type="inferred from homology"/>
<accession>A0AAX3BBU4</accession>
<evidence type="ECO:0000259" key="9">
    <source>
        <dbReference type="Pfam" id="PF12704"/>
    </source>
</evidence>
<evidence type="ECO:0000313" key="11">
    <source>
        <dbReference type="Proteomes" id="UP001056539"/>
    </source>
</evidence>
<keyword evidence="3 7" id="KW-0812">Transmembrane</keyword>
<feature type="transmembrane region" description="Helical" evidence="7">
    <location>
        <begin position="278"/>
        <end position="304"/>
    </location>
</feature>
<evidence type="ECO:0000256" key="7">
    <source>
        <dbReference type="SAM" id="Phobius"/>
    </source>
</evidence>
<evidence type="ECO:0000313" key="10">
    <source>
        <dbReference type="EMBL" id="URA09713.1"/>
    </source>
</evidence>
<feature type="transmembrane region" description="Helical" evidence="7">
    <location>
        <begin position="332"/>
        <end position="353"/>
    </location>
</feature>
<dbReference type="GO" id="GO:0005886">
    <property type="term" value="C:plasma membrane"/>
    <property type="evidence" value="ECO:0007669"/>
    <property type="project" value="UniProtKB-SubCell"/>
</dbReference>
<feature type="transmembrane region" description="Helical" evidence="7">
    <location>
        <begin position="21"/>
        <end position="41"/>
    </location>
</feature>
<dbReference type="InterPro" id="IPR050250">
    <property type="entry name" value="Macrolide_Exporter_MacB"/>
</dbReference>
<evidence type="ECO:0000256" key="3">
    <source>
        <dbReference type="ARBA" id="ARBA00022692"/>
    </source>
</evidence>
<dbReference type="RefSeq" id="WP_271434848.1">
    <property type="nucleotide sequence ID" value="NZ_CP073355.1"/>
</dbReference>
<evidence type="ECO:0000256" key="4">
    <source>
        <dbReference type="ARBA" id="ARBA00022989"/>
    </source>
</evidence>
<name>A0AAX3BBU4_9SPIR</name>
<evidence type="ECO:0000256" key="1">
    <source>
        <dbReference type="ARBA" id="ARBA00004651"/>
    </source>
</evidence>
<reference evidence="10" key="2">
    <citation type="submission" date="2022-06" db="EMBL/GenBank/DDBJ databases">
        <title>Thermospira aquatica gen. nov., sp. nov.</title>
        <authorList>
            <person name="Ben Ali Gam Z."/>
            <person name="Labat M."/>
        </authorList>
    </citation>
    <scope>NUCLEOTIDE SEQUENCE</scope>
    <source>
        <strain evidence="10">F1F22</strain>
    </source>
</reference>
<keyword evidence="5 7" id="KW-0472">Membrane</keyword>
<keyword evidence="11" id="KW-1185">Reference proteome</keyword>
<dbReference type="Pfam" id="PF12704">
    <property type="entry name" value="MacB_PCD"/>
    <property type="match status" value="1"/>
</dbReference>
<dbReference type="GO" id="GO:0022857">
    <property type="term" value="F:transmembrane transporter activity"/>
    <property type="evidence" value="ECO:0007669"/>
    <property type="project" value="TreeGrafter"/>
</dbReference>